<dbReference type="AlphaFoldDB" id="A0A9C6XDC1"/>
<protein>
    <submittedName>
        <fullName evidence="4">Uncharacterized protein LOC113203274</fullName>
    </submittedName>
</protein>
<dbReference type="PROSITE" id="PS51064">
    <property type="entry name" value="IRS_PTB"/>
    <property type="match status" value="1"/>
</dbReference>
<name>A0A9C6XDC1_FRAOC</name>
<feature type="region of interest" description="Disordered" evidence="1">
    <location>
        <begin position="769"/>
        <end position="826"/>
    </location>
</feature>
<dbReference type="GO" id="GO:0007528">
    <property type="term" value="P:neuromuscular junction development"/>
    <property type="evidence" value="ECO:0007669"/>
    <property type="project" value="TreeGrafter"/>
</dbReference>
<dbReference type="InterPro" id="IPR011993">
    <property type="entry name" value="PH-like_dom_sf"/>
</dbReference>
<feature type="region of interest" description="Disordered" evidence="1">
    <location>
        <begin position="855"/>
        <end position="932"/>
    </location>
</feature>
<feature type="region of interest" description="Disordered" evidence="1">
    <location>
        <begin position="729"/>
        <end position="750"/>
    </location>
</feature>
<dbReference type="KEGG" id="foc:113203274"/>
<dbReference type="SUPFAM" id="SSF50729">
    <property type="entry name" value="PH domain-like"/>
    <property type="match status" value="1"/>
</dbReference>
<dbReference type="InterPro" id="IPR002404">
    <property type="entry name" value="IRS_PTB"/>
</dbReference>
<feature type="compositionally biased region" description="Low complexity" evidence="1">
    <location>
        <begin position="894"/>
        <end position="904"/>
    </location>
</feature>
<dbReference type="PANTHER" id="PTHR21636:SF2">
    <property type="entry name" value="PROTEIN DOK-7"/>
    <property type="match status" value="1"/>
</dbReference>
<feature type="compositionally biased region" description="Low complexity" evidence="1">
    <location>
        <begin position="253"/>
        <end position="264"/>
    </location>
</feature>
<feature type="non-terminal residue" evidence="4">
    <location>
        <position position="1"/>
    </location>
</feature>
<feature type="compositionally biased region" description="Polar residues" evidence="1">
    <location>
        <begin position="1115"/>
        <end position="1124"/>
    </location>
</feature>
<feature type="region of interest" description="Disordered" evidence="1">
    <location>
        <begin position="614"/>
        <end position="699"/>
    </location>
</feature>
<evidence type="ECO:0000313" key="4">
    <source>
        <dbReference type="RefSeq" id="XP_052133104.1"/>
    </source>
</evidence>
<dbReference type="GeneID" id="113203274"/>
<reference evidence="4" key="2">
    <citation type="submission" date="2025-08" db="UniProtKB">
        <authorList>
            <consortium name="RefSeq"/>
        </authorList>
    </citation>
    <scope>IDENTIFICATION</scope>
    <source>
        <tissue evidence="4">Whole organism</tissue>
    </source>
</reference>
<feature type="compositionally biased region" description="Basic and acidic residues" evidence="1">
    <location>
        <begin position="779"/>
        <end position="791"/>
    </location>
</feature>
<dbReference type="Proteomes" id="UP000504606">
    <property type="component" value="Unplaced"/>
</dbReference>
<dbReference type="Gene3D" id="2.30.29.30">
    <property type="entry name" value="Pleckstrin-homology domain (PH domain)/Phosphotyrosine-binding domain (PTB)"/>
    <property type="match status" value="1"/>
</dbReference>
<dbReference type="InterPro" id="IPR037746">
    <property type="entry name" value="Dok-7"/>
</dbReference>
<feature type="region of interest" description="Disordered" evidence="1">
    <location>
        <begin position="994"/>
        <end position="1037"/>
    </location>
</feature>
<feature type="compositionally biased region" description="Low complexity" evidence="1">
    <location>
        <begin position="729"/>
        <end position="742"/>
    </location>
</feature>
<sequence length="1124" mass="119946">RRYGVVEGKFCFEGGSRCGKGEGVHVLVSDQAEDLERALRLAAQSKLFTRRRTLSRNMSVMDSPSRKTSQSRSGTLSCADSVILTGVGDGSCCCSEDCACPQDGDDFPYGSHRHSPFWPSAESSRVGGDLDSNYGCGDTASVREMPASCMPDSVSQIHGDAWGLALGDSLQRGNRSAMERCTSCFSKLGAPAMSRSSTCTPGTPLAPAWPTEQPAPAAPCCHHNLLNNHHLHMHHAATTPRPKTAASSICDRMSMSSHDSSETSEYSVPRLSYLSNGCGCASPAQCQCPPARPPKPCQDQTSPSKKKRKAPMPLPEEELGKDKDYVVHACACHNPQLCLRLGDEAPHVGPYENYDVPRPLAAQLKDGAADQSQVLSLSGSAGPDEYYDTPKNVKECLSRTEDGPDQYGNYDTPPSAKAVAGMAAPCAFVMKCAKKTAVVSQDGRTVLEGDLNRECPCQRVACWPLAYCRRGNGVDNSAVVKVRLSGQGKMPVVNQRGEVELYATIDRSKKTNRRKSLKAEDEDADAHKHRPSDPTLNYENLDVLTEAEAKAEQDAETEDPCPNYANIHFAQTLDLYENSRDVLQRAGITAKEAESLAHQITSCTKMCAKCGHCQPGKEADDEADAAPAPTANTSNTSTCSTITSTNGRLDDYMMMDPNQPPAAAPAEASPRPGSKNFPGYLHMSPLTGAQQTNGPAAAPAPVAPAVPALAANKADLMRMALDRLNGGLASSSEKSASIPSLAQQAGAPCVDRAKKRIDSEFVRIPGSAMLMGSLGSPHLRRDMSHDQESRRMQMLARRRSNSADSSRYLDEHEESEPSSRVSSVNSLLSQCEVAHSNGHGEEEDDDVEEAPCCASAQDGAQDAEPDSEPSGVASTSGSSASIQTLVQETGGAGSTSSSSPSSAGVHIRRSSSVPCKGNNRDSSSSNDSGVSIGSMRHRATDFVEFELPLTTALSTNWRAQRLAGSQGACMHASLQRRSKSSDPLKEITFQFHRMGTGPKSSSAEAEVPVCPTKKGRSSPNSDVPPVPYMDCTSTSSGTSDMSDYIETLSLSSHSSSDNPDCMRLQATTTLRPRSGKEYQKIDRSLLDRDMKVGRTASQTIMGSVPEKSECESPSPGYQSMAASP</sequence>
<dbReference type="GO" id="GO:0019901">
    <property type="term" value="F:protein kinase binding"/>
    <property type="evidence" value="ECO:0007669"/>
    <property type="project" value="InterPro"/>
</dbReference>
<feature type="region of interest" description="Disordered" evidence="1">
    <location>
        <begin position="233"/>
        <end position="264"/>
    </location>
</feature>
<dbReference type="PANTHER" id="PTHR21636">
    <property type="entry name" value="PROTEIN DOK-7"/>
    <property type="match status" value="1"/>
</dbReference>
<dbReference type="OrthoDB" id="6537982at2759"/>
<dbReference type="RefSeq" id="XP_052133104.1">
    <property type="nucleotide sequence ID" value="XM_052277144.1"/>
</dbReference>
<feature type="compositionally biased region" description="Low complexity" evidence="1">
    <location>
        <begin position="868"/>
        <end position="881"/>
    </location>
</feature>
<accession>A0A9C6XDC1</accession>
<feature type="compositionally biased region" description="Low complexity" evidence="1">
    <location>
        <begin position="920"/>
        <end position="932"/>
    </location>
</feature>
<gene>
    <name evidence="4" type="primary">LOC113203274</name>
</gene>
<feature type="region of interest" description="Disordered" evidence="1">
    <location>
        <begin position="1090"/>
        <end position="1124"/>
    </location>
</feature>
<feature type="domain" description="IRS-type PTB" evidence="2">
    <location>
        <begin position="1"/>
        <end position="53"/>
    </location>
</feature>
<feature type="region of interest" description="Disordered" evidence="1">
    <location>
        <begin position="510"/>
        <end position="539"/>
    </location>
</feature>
<reference evidence="4" key="1">
    <citation type="journal article" date="2018" name="Proc. Natl. Acad. Sci. U.S.A.">
        <title>Phylogenomics and the evolution of hemipteroid insects.</title>
        <authorList>
            <person name="Johnson K.P."/>
            <person name="Dietrich C.H."/>
            <person name="Friedrich F."/>
            <person name="Beutel R.G."/>
            <person name="Wipfler B."/>
            <person name="Peters R.S."/>
            <person name="Allen J.M."/>
            <person name="Petersen M."/>
            <person name="Donath A."/>
            <person name="Walden K.K."/>
            <person name="Kozlov A.M."/>
            <person name="Podsiadlowski L."/>
            <person name="Mayer C."/>
            <person name="Meusemann K."/>
            <person name="Vasilikopoulos A."/>
            <person name="Waterhouse R.M."/>
            <person name="Cameron S.L."/>
            <person name="Weirauch C."/>
            <person name="Swanson D.R."/>
            <person name="Percy D.M."/>
            <person name="Hardy N.B."/>
            <person name="Terry I."/>
            <person name="Liu S."/>
            <person name="Zhou X."/>
            <person name="Misof B."/>
            <person name="Robertson H.M."/>
            <person name="Yoshizawa K."/>
        </authorList>
    </citation>
    <scope>NUCLEOTIDE SEQUENCE</scope>
    <source>
        <tissue evidence="4">Whole organism</tissue>
    </source>
</reference>
<evidence type="ECO:0000259" key="2">
    <source>
        <dbReference type="PROSITE" id="PS51064"/>
    </source>
</evidence>
<evidence type="ECO:0000256" key="1">
    <source>
        <dbReference type="SAM" id="MobiDB-lite"/>
    </source>
</evidence>
<proteinExistence type="predicted"/>
<evidence type="ECO:0000313" key="3">
    <source>
        <dbReference type="Proteomes" id="UP000504606"/>
    </source>
</evidence>
<organism evidence="3 4">
    <name type="scientific">Frankliniella occidentalis</name>
    <name type="common">Western flower thrips</name>
    <name type="synonym">Euthrips occidentalis</name>
    <dbReference type="NCBI Taxonomy" id="133901"/>
    <lineage>
        <taxon>Eukaryota</taxon>
        <taxon>Metazoa</taxon>
        <taxon>Ecdysozoa</taxon>
        <taxon>Arthropoda</taxon>
        <taxon>Hexapoda</taxon>
        <taxon>Insecta</taxon>
        <taxon>Pterygota</taxon>
        <taxon>Neoptera</taxon>
        <taxon>Paraneoptera</taxon>
        <taxon>Thysanoptera</taxon>
        <taxon>Terebrantia</taxon>
        <taxon>Thripoidea</taxon>
        <taxon>Thripidae</taxon>
        <taxon>Frankliniella</taxon>
    </lineage>
</organism>
<feature type="region of interest" description="Disordered" evidence="1">
    <location>
        <begin position="291"/>
        <end position="318"/>
    </location>
</feature>
<feature type="compositionally biased region" description="Low complexity" evidence="1">
    <location>
        <begin position="625"/>
        <end position="646"/>
    </location>
</feature>
<keyword evidence="3" id="KW-1185">Reference proteome</keyword>